<comment type="catalytic activity">
    <reaction evidence="10">
        <text>8-oxo-dGTP + H2O = 8-oxo-dGMP + diphosphate + H(+)</text>
        <dbReference type="Rhea" id="RHEA:31575"/>
        <dbReference type="ChEBI" id="CHEBI:15377"/>
        <dbReference type="ChEBI" id="CHEBI:15378"/>
        <dbReference type="ChEBI" id="CHEBI:33019"/>
        <dbReference type="ChEBI" id="CHEBI:63224"/>
        <dbReference type="ChEBI" id="CHEBI:77896"/>
        <dbReference type="EC" id="3.6.1.55"/>
    </reaction>
</comment>
<evidence type="ECO:0000313" key="21">
    <source>
        <dbReference type="Proteomes" id="UP000006201"/>
    </source>
</evidence>
<dbReference type="EMBL" id="AAOH01000003">
    <property type="protein sequence ID" value="EAR28852.1"/>
    <property type="molecule type" value="Genomic_DNA"/>
</dbReference>
<evidence type="ECO:0000256" key="8">
    <source>
        <dbReference type="ARBA" id="ARBA00022842"/>
    </source>
</evidence>
<dbReference type="GO" id="GO:0008413">
    <property type="term" value="F:8-oxo-7,8-dihydroguanosine triphosphate pyrophosphatase activity"/>
    <property type="evidence" value="ECO:0007669"/>
    <property type="project" value="InterPro"/>
</dbReference>
<dbReference type="GO" id="GO:0044715">
    <property type="term" value="F:8-oxo-dGDP phosphatase activity"/>
    <property type="evidence" value="ECO:0007669"/>
    <property type="project" value="TreeGrafter"/>
</dbReference>
<dbReference type="GO" id="GO:0006260">
    <property type="term" value="P:DNA replication"/>
    <property type="evidence" value="ECO:0007669"/>
    <property type="project" value="UniProtKB-KW"/>
</dbReference>
<proteinExistence type="inferred from homology"/>
<feature type="domain" description="Nudix hydrolase" evidence="19">
    <location>
        <begin position="9"/>
        <end position="135"/>
    </location>
</feature>
<dbReference type="InterPro" id="IPR020476">
    <property type="entry name" value="Nudix_hydrolase"/>
</dbReference>
<feature type="binding site" evidence="17">
    <location>
        <position position="35"/>
    </location>
    <ligand>
        <name>8-oxo-dGTP</name>
        <dbReference type="ChEBI" id="CHEBI:77896"/>
    </ligand>
</feature>
<keyword evidence="6" id="KW-0227">DNA damage</keyword>
<dbReference type="CDD" id="cd03425">
    <property type="entry name" value="NUDIX_MutT_NudA_like"/>
    <property type="match status" value="1"/>
</dbReference>
<dbReference type="FunFam" id="3.90.79.10:FF:000014">
    <property type="entry name" value="8-oxo-dGTP diphosphatase MutT"/>
    <property type="match status" value="1"/>
</dbReference>
<feature type="binding site" evidence="18">
    <location>
        <position position="64"/>
    </location>
    <ligand>
        <name>Mg(2+)</name>
        <dbReference type="ChEBI" id="CHEBI:18420"/>
    </ligand>
</feature>
<protein>
    <recommendedName>
        <fullName evidence="13">8-oxo-dGTP diphosphatase</fullName>
        <ecNumber evidence="12">3.6.1.55</ecNumber>
    </recommendedName>
    <alternativeName>
        <fullName evidence="16">7,8-dihydro-8-oxoguanine-triphosphatase</fullName>
    </alternativeName>
    <alternativeName>
        <fullName evidence="15">Mutator protein MutT</fullName>
    </alternativeName>
    <alternativeName>
        <fullName evidence="14">dGTP pyrophosphohydrolase</fullName>
    </alternativeName>
</protein>
<evidence type="ECO:0000256" key="4">
    <source>
        <dbReference type="ARBA" id="ARBA00022705"/>
    </source>
</evidence>
<keyword evidence="21" id="KW-1185">Reference proteome</keyword>
<dbReference type="InterPro" id="IPR003561">
    <property type="entry name" value="Mutator_MutT"/>
</dbReference>
<dbReference type="Gene3D" id="3.90.79.10">
    <property type="entry name" value="Nucleoside Triphosphate Pyrophosphohydrolase"/>
    <property type="match status" value="1"/>
</dbReference>
<evidence type="ECO:0000256" key="12">
    <source>
        <dbReference type="ARBA" id="ARBA00038905"/>
    </source>
</evidence>
<evidence type="ECO:0000256" key="17">
    <source>
        <dbReference type="PIRSR" id="PIRSR603561-1"/>
    </source>
</evidence>
<keyword evidence="5 18" id="KW-0479">Metal-binding</keyword>
<evidence type="ECO:0000256" key="18">
    <source>
        <dbReference type="PIRSR" id="PIRSR603561-2"/>
    </source>
</evidence>
<evidence type="ECO:0000256" key="11">
    <source>
        <dbReference type="ARBA" id="ARBA00036904"/>
    </source>
</evidence>
<dbReference type="Pfam" id="PF14815">
    <property type="entry name" value="NUDIX_4"/>
    <property type="match status" value="1"/>
</dbReference>
<evidence type="ECO:0000256" key="2">
    <source>
        <dbReference type="ARBA" id="ARBA00005582"/>
    </source>
</evidence>
<dbReference type="InterPro" id="IPR015797">
    <property type="entry name" value="NUDIX_hydrolase-like_dom_sf"/>
</dbReference>
<keyword evidence="7" id="KW-0378">Hydrolase</keyword>
<dbReference type="InterPro" id="IPR000086">
    <property type="entry name" value="NUDIX_hydrolase_dom"/>
</dbReference>
<organism evidence="20 21">
    <name type="scientific">Pseudoalteromonas tunicata D2</name>
    <dbReference type="NCBI Taxonomy" id="87626"/>
    <lineage>
        <taxon>Bacteria</taxon>
        <taxon>Pseudomonadati</taxon>
        <taxon>Pseudomonadota</taxon>
        <taxon>Gammaproteobacteria</taxon>
        <taxon>Alteromonadales</taxon>
        <taxon>Pseudoalteromonadaceae</taxon>
        <taxon>Pseudoalteromonas</taxon>
    </lineage>
</organism>
<evidence type="ECO:0000256" key="1">
    <source>
        <dbReference type="ARBA" id="ARBA00001946"/>
    </source>
</evidence>
<evidence type="ECO:0000256" key="9">
    <source>
        <dbReference type="ARBA" id="ARBA00023204"/>
    </source>
</evidence>
<feature type="binding site" evidence="17">
    <location>
        <begin position="41"/>
        <end position="44"/>
    </location>
    <ligand>
        <name>8-oxo-dGTP</name>
        <dbReference type="ChEBI" id="CHEBI:77896"/>
    </ligand>
</feature>
<comment type="cofactor">
    <cofactor evidence="1 18">
        <name>Mg(2+)</name>
        <dbReference type="ChEBI" id="CHEBI:18420"/>
    </cofactor>
</comment>
<evidence type="ECO:0000256" key="5">
    <source>
        <dbReference type="ARBA" id="ARBA00022723"/>
    </source>
</evidence>
<dbReference type="eggNOG" id="COG0494">
    <property type="taxonomic scope" value="Bacteria"/>
</dbReference>
<dbReference type="GO" id="GO:0044716">
    <property type="term" value="F:8-oxo-GDP phosphatase activity"/>
    <property type="evidence" value="ECO:0007669"/>
    <property type="project" value="TreeGrafter"/>
</dbReference>
<dbReference type="PROSITE" id="PS00893">
    <property type="entry name" value="NUDIX_BOX"/>
    <property type="match status" value="1"/>
</dbReference>
<dbReference type="InterPro" id="IPR020084">
    <property type="entry name" value="NUDIX_hydrolase_CS"/>
</dbReference>
<reference evidence="20 21" key="1">
    <citation type="submission" date="2006-02" db="EMBL/GenBank/DDBJ databases">
        <authorList>
            <person name="Moran M.A."/>
            <person name="Kjelleberg S."/>
            <person name="Egan S."/>
            <person name="Saunders N."/>
            <person name="Thomas T."/>
            <person name="Ferriera S."/>
            <person name="Johnson J."/>
            <person name="Kravitz S."/>
            <person name="Halpern A."/>
            <person name="Remington K."/>
            <person name="Beeson K."/>
            <person name="Tran B."/>
            <person name="Rogers Y.-H."/>
            <person name="Friedman R."/>
            <person name="Venter J.C."/>
        </authorList>
    </citation>
    <scope>NUCLEOTIDE SEQUENCE [LARGE SCALE GENOMIC DNA]</scope>
    <source>
        <strain evidence="20 21">D2</strain>
    </source>
</reference>
<comment type="catalytic activity">
    <reaction evidence="11">
        <text>8-oxo-GTP + H2O = 8-oxo-GMP + diphosphate + H(+)</text>
        <dbReference type="Rhea" id="RHEA:67616"/>
        <dbReference type="ChEBI" id="CHEBI:15377"/>
        <dbReference type="ChEBI" id="CHEBI:15378"/>
        <dbReference type="ChEBI" id="CHEBI:33019"/>
        <dbReference type="ChEBI" id="CHEBI:143553"/>
        <dbReference type="ChEBI" id="CHEBI:145694"/>
    </reaction>
</comment>
<evidence type="ECO:0000259" key="19">
    <source>
        <dbReference type="PROSITE" id="PS51462"/>
    </source>
</evidence>
<dbReference type="NCBIfam" id="TIGR00586">
    <property type="entry name" value="mutt"/>
    <property type="match status" value="1"/>
</dbReference>
<feature type="binding site" evidence="18">
    <location>
        <position position="44"/>
    </location>
    <ligand>
        <name>Mg(2+)</name>
        <dbReference type="ChEBI" id="CHEBI:18420"/>
    </ligand>
</feature>
<evidence type="ECO:0000256" key="15">
    <source>
        <dbReference type="ARBA" id="ARBA00041979"/>
    </source>
</evidence>
<dbReference type="STRING" id="87626.PTD2_07409"/>
<evidence type="ECO:0000256" key="13">
    <source>
        <dbReference type="ARBA" id="ARBA00040794"/>
    </source>
</evidence>
<evidence type="ECO:0000256" key="7">
    <source>
        <dbReference type="ARBA" id="ARBA00022801"/>
    </source>
</evidence>
<comment type="caution">
    <text evidence="20">The sequence shown here is derived from an EMBL/GenBank/DDBJ whole genome shotgun (WGS) entry which is preliminary data.</text>
</comment>
<feature type="binding site" evidence="17">
    <location>
        <position position="126"/>
    </location>
    <ligand>
        <name>8-oxo-dGTP</name>
        <dbReference type="ChEBI" id="CHEBI:77896"/>
    </ligand>
</feature>
<dbReference type="EC" id="3.6.1.55" evidence="12"/>
<dbReference type="InterPro" id="IPR029119">
    <property type="entry name" value="MutY_C"/>
</dbReference>
<dbReference type="HOGENOM" id="CLU_037162_19_2_6"/>
<dbReference type="GO" id="GO:0046872">
    <property type="term" value="F:metal ion binding"/>
    <property type="evidence" value="ECO:0007669"/>
    <property type="project" value="UniProtKB-KW"/>
</dbReference>
<feature type="binding site" evidence="17">
    <location>
        <position position="30"/>
    </location>
    <ligand>
        <name>8-oxo-dGTP</name>
        <dbReference type="ChEBI" id="CHEBI:77896"/>
    </ligand>
</feature>
<keyword evidence="9" id="KW-0234">DNA repair</keyword>
<dbReference type="RefSeq" id="WP_009838114.1">
    <property type="nucleotide sequence ID" value="NZ_AAOH01000003.1"/>
</dbReference>
<keyword evidence="8 18" id="KW-0460">Magnesium</keyword>
<dbReference type="GO" id="GO:0035539">
    <property type="term" value="F:8-oxo-7,8-dihydrodeoxyguanosine triphosphate pyrophosphatase activity"/>
    <property type="evidence" value="ECO:0007669"/>
    <property type="project" value="UniProtKB-EC"/>
</dbReference>
<keyword evidence="4" id="KW-0235">DNA replication</keyword>
<gene>
    <name evidence="20" type="ORF">PTD2_07409</name>
</gene>
<evidence type="ECO:0000256" key="14">
    <source>
        <dbReference type="ARBA" id="ARBA00041592"/>
    </source>
</evidence>
<evidence type="ECO:0000313" key="20">
    <source>
        <dbReference type="EMBL" id="EAR28852.1"/>
    </source>
</evidence>
<dbReference type="InterPro" id="IPR047127">
    <property type="entry name" value="MutT-like"/>
</dbReference>
<sequence>MESTINPDKKVVHVAVGIIKREQDIFICKRPDDKHQGGKWEFPGGKVEKGETVTQALQRELIEEVDIHVQSSSPFMEIHHDYGDKAVQLDIHLVEDFSGEPIGLEGQQGQWVAIDKLDNFQFPAANVPILAKLIELIK</sequence>
<evidence type="ECO:0000256" key="3">
    <source>
        <dbReference type="ARBA" id="ARBA00022457"/>
    </source>
</evidence>
<name>A4C8D7_9GAMM</name>
<dbReference type="PROSITE" id="PS51462">
    <property type="entry name" value="NUDIX"/>
    <property type="match status" value="1"/>
</dbReference>
<dbReference type="PANTHER" id="PTHR47707:SF1">
    <property type="entry name" value="NUDIX HYDROLASE FAMILY PROTEIN"/>
    <property type="match status" value="1"/>
</dbReference>
<dbReference type="SUPFAM" id="SSF55811">
    <property type="entry name" value="Nudix"/>
    <property type="match status" value="1"/>
</dbReference>
<evidence type="ECO:0000256" key="16">
    <source>
        <dbReference type="ARBA" id="ARBA00042798"/>
    </source>
</evidence>
<keyword evidence="3" id="KW-0515">Mutator protein</keyword>
<accession>A4C8D7</accession>
<dbReference type="Proteomes" id="UP000006201">
    <property type="component" value="Unassembled WGS sequence"/>
</dbReference>
<dbReference type="GO" id="GO:0006281">
    <property type="term" value="P:DNA repair"/>
    <property type="evidence" value="ECO:0007669"/>
    <property type="project" value="UniProtKB-KW"/>
</dbReference>
<evidence type="ECO:0000256" key="10">
    <source>
        <dbReference type="ARBA" id="ARBA00035861"/>
    </source>
</evidence>
<evidence type="ECO:0000256" key="6">
    <source>
        <dbReference type="ARBA" id="ARBA00022763"/>
    </source>
</evidence>
<dbReference type="OrthoDB" id="9810648at2"/>
<dbReference type="PRINTS" id="PR00502">
    <property type="entry name" value="NUDIXFAMILY"/>
</dbReference>
<dbReference type="PANTHER" id="PTHR47707">
    <property type="entry name" value="8-OXO-DGTP DIPHOSPHATASE"/>
    <property type="match status" value="1"/>
</dbReference>
<dbReference type="AlphaFoldDB" id="A4C8D7"/>
<comment type="similarity">
    <text evidence="2">Belongs to the Nudix hydrolase family.</text>
</comment>